<sequence length="276" mass="30114">MTTAPDLNASGIHQANGQHTSVPTPGPSTDDIDMENEHDADQAHLDNLLQQQRDATAQKATAARKVMDTPAGPALSGAEKELKAATLELTHIKRNIALLRESIAEMADLASLDSVTIQLAAPAPVVAAIGSGAVEETVLAKIRPLKVPTDAPCFLPGTVPRLFLDDLQSKVSTFIGQDAFDEDCKRYLLYLTNVPHIRTSVKDSLVAMTQDPALSHWEWCEALFLLHALSEHERMMELNNLLSMGLLPGETYQQFAIRVAHDTHIYGVKDDNEIPR</sequence>
<comment type="caution">
    <text evidence="2">The sequence shown here is derived from an EMBL/GenBank/DDBJ whole genome shotgun (WGS) entry which is preliminary data.</text>
</comment>
<keyword evidence="3" id="KW-1185">Reference proteome</keyword>
<protein>
    <submittedName>
        <fullName evidence="2">Uncharacterized protein</fullName>
    </submittedName>
</protein>
<evidence type="ECO:0000313" key="3">
    <source>
        <dbReference type="Proteomes" id="UP000696485"/>
    </source>
</evidence>
<evidence type="ECO:0000313" key="2">
    <source>
        <dbReference type="EMBL" id="KAF9323158.1"/>
    </source>
</evidence>
<accession>A0A9P5SDH8</accession>
<feature type="compositionally biased region" description="Polar residues" evidence="1">
    <location>
        <begin position="1"/>
        <end position="23"/>
    </location>
</feature>
<name>A0A9P5SDH8_9FUNG</name>
<reference evidence="2" key="1">
    <citation type="journal article" date="2020" name="Fungal Divers.">
        <title>Resolving the Mortierellaceae phylogeny through synthesis of multi-gene phylogenetics and phylogenomics.</title>
        <authorList>
            <person name="Vandepol N."/>
            <person name="Liber J."/>
            <person name="Desiro A."/>
            <person name="Na H."/>
            <person name="Kennedy M."/>
            <person name="Barry K."/>
            <person name="Grigoriev I.V."/>
            <person name="Miller A.N."/>
            <person name="O'Donnell K."/>
            <person name="Stajich J.E."/>
            <person name="Bonito G."/>
        </authorList>
    </citation>
    <scope>NUCLEOTIDE SEQUENCE</scope>
    <source>
        <strain evidence="2">NVP1</strain>
    </source>
</reference>
<feature type="region of interest" description="Disordered" evidence="1">
    <location>
        <begin position="53"/>
        <end position="74"/>
    </location>
</feature>
<gene>
    <name evidence="2" type="ORF">BG006_001709</name>
</gene>
<dbReference type="AlphaFoldDB" id="A0A9P5SDH8"/>
<proteinExistence type="predicted"/>
<dbReference type="Proteomes" id="UP000696485">
    <property type="component" value="Unassembled WGS sequence"/>
</dbReference>
<organism evidence="2 3">
    <name type="scientific">Podila minutissima</name>
    <dbReference type="NCBI Taxonomy" id="64525"/>
    <lineage>
        <taxon>Eukaryota</taxon>
        <taxon>Fungi</taxon>
        <taxon>Fungi incertae sedis</taxon>
        <taxon>Mucoromycota</taxon>
        <taxon>Mortierellomycotina</taxon>
        <taxon>Mortierellomycetes</taxon>
        <taxon>Mortierellales</taxon>
        <taxon>Mortierellaceae</taxon>
        <taxon>Podila</taxon>
    </lineage>
</organism>
<feature type="region of interest" description="Disordered" evidence="1">
    <location>
        <begin position="1"/>
        <end position="34"/>
    </location>
</feature>
<dbReference type="EMBL" id="JAAAUY010001348">
    <property type="protein sequence ID" value="KAF9323158.1"/>
    <property type="molecule type" value="Genomic_DNA"/>
</dbReference>
<evidence type="ECO:0000256" key="1">
    <source>
        <dbReference type="SAM" id="MobiDB-lite"/>
    </source>
</evidence>